<dbReference type="EMBL" id="CADCXV010001047">
    <property type="protein sequence ID" value="CAB0040734.1"/>
    <property type="molecule type" value="Genomic_DNA"/>
</dbReference>
<keyword evidence="3" id="KW-1185">Reference proteome</keyword>
<keyword evidence="1" id="KW-0472">Membrane</keyword>
<name>A0A6H5IXW6_9HYME</name>
<feature type="non-terminal residue" evidence="2">
    <location>
        <position position="115"/>
    </location>
</feature>
<protein>
    <submittedName>
        <fullName evidence="2">Uncharacterized protein</fullName>
    </submittedName>
</protein>
<proteinExistence type="predicted"/>
<feature type="transmembrane region" description="Helical" evidence="1">
    <location>
        <begin position="65"/>
        <end position="84"/>
    </location>
</feature>
<organism evidence="2 3">
    <name type="scientific">Trichogramma brassicae</name>
    <dbReference type="NCBI Taxonomy" id="86971"/>
    <lineage>
        <taxon>Eukaryota</taxon>
        <taxon>Metazoa</taxon>
        <taxon>Ecdysozoa</taxon>
        <taxon>Arthropoda</taxon>
        <taxon>Hexapoda</taxon>
        <taxon>Insecta</taxon>
        <taxon>Pterygota</taxon>
        <taxon>Neoptera</taxon>
        <taxon>Endopterygota</taxon>
        <taxon>Hymenoptera</taxon>
        <taxon>Apocrita</taxon>
        <taxon>Proctotrupomorpha</taxon>
        <taxon>Chalcidoidea</taxon>
        <taxon>Trichogrammatidae</taxon>
        <taxon>Trichogramma</taxon>
    </lineage>
</organism>
<evidence type="ECO:0000313" key="3">
    <source>
        <dbReference type="Proteomes" id="UP000479190"/>
    </source>
</evidence>
<gene>
    <name evidence="2" type="ORF">TBRA_LOCUS12428</name>
</gene>
<keyword evidence="1" id="KW-0812">Transmembrane</keyword>
<keyword evidence="1" id="KW-1133">Transmembrane helix</keyword>
<sequence length="115" mass="12680">MYSQISVKRITVIGNLMSTIPITKLSSTETATRPKLIFSLIVTCAIAGFNRATQRYNVARPGCEATVTLLVLVCSLSLLSLLFLSRCGFNSIDTDLDETSAWLTFWKLLMDLGVE</sequence>
<feature type="transmembrane region" description="Helical" evidence="1">
    <location>
        <begin position="36"/>
        <end position="53"/>
    </location>
</feature>
<evidence type="ECO:0000256" key="1">
    <source>
        <dbReference type="SAM" id="Phobius"/>
    </source>
</evidence>
<evidence type="ECO:0000313" key="2">
    <source>
        <dbReference type="EMBL" id="CAB0040734.1"/>
    </source>
</evidence>
<reference evidence="2 3" key="1">
    <citation type="submission" date="2020-02" db="EMBL/GenBank/DDBJ databases">
        <authorList>
            <person name="Ferguson B K."/>
        </authorList>
    </citation>
    <scope>NUCLEOTIDE SEQUENCE [LARGE SCALE GENOMIC DNA]</scope>
</reference>
<dbReference type="AlphaFoldDB" id="A0A6H5IXW6"/>
<accession>A0A6H5IXW6</accession>
<dbReference type="Proteomes" id="UP000479190">
    <property type="component" value="Unassembled WGS sequence"/>
</dbReference>